<dbReference type="NCBIfam" id="NF002017">
    <property type="entry name" value="PRK00823.1-2"/>
    <property type="match status" value="1"/>
</dbReference>
<dbReference type="InterPro" id="IPR036428">
    <property type="entry name" value="PCD_sf"/>
</dbReference>
<dbReference type="InterPro" id="IPR001533">
    <property type="entry name" value="Pterin_deHydtase"/>
</dbReference>
<comment type="caution">
    <text evidence="5">The sequence shown here is derived from an EMBL/GenBank/DDBJ whole genome shotgun (WGS) entry which is preliminary data.</text>
</comment>
<comment type="catalytic activity">
    <reaction evidence="1">
        <text>(4aS,6R)-4a-hydroxy-L-erythro-5,6,7,8-tetrahydrobiopterin = (6R)-L-erythro-6,7-dihydrobiopterin + H2O</text>
        <dbReference type="Rhea" id="RHEA:11920"/>
        <dbReference type="ChEBI" id="CHEBI:15377"/>
        <dbReference type="ChEBI" id="CHEBI:15642"/>
        <dbReference type="ChEBI" id="CHEBI:43120"/>
        <dbReference type="EC" id="4.2.1.96"/>
    </reaction>
</comment>
<dbReference type="PANTHER" id="PTHR12599:SF0">
    <property type="entry name" value="PTERIN-4-ALPHA-CARBINOLAMINE DEHYDRATASE"/>
    <property type="match status" value="1"/>
</dbReference>
<evidence type="ECO:0000313" key="6">
    <source>
        <dbReference type="Proteomes" id="UP000178520"/>
    </source>
</evidence>
<dbReference type="EMBL" id="MGJA01000007">
    <property type="protein sequence ID" value="OGM97852.1"/>
    <property type="molecule type" value="Genomic_DNA"/>
</dbReference>
<evidence type="ECO:0000313" key="5">
    <source>
        <dbReference type="EMBL" id="OGM97852.1"/>
    </source>
</evidence>
<dbReference type="GO" id="GO:0006729">
    <property type="term" value="P:tetrahydrobiopterin biosynthetic process"/>
    <property type="evidence" value="ECO:0007669"/>
    <property type="project" value="InterPro"/>
</dbReference>
<dbReference type="Proteomes" id="UP000178520">
    <property type="component" value="Unassembled WGS sequence"/>
</dbReference>
<dbReference type="PANTHER" id="PTHR12599">
    <property type="entry name" value="PTERIN-4-ALPHA-CARBINOLAMINE DEHYDRATASE"/>
    <property type="match status" value="1"/>
</dbReference>
<keyword evidence="4" id="KW-0456">Lyase</keyword>
<dbReference type="EC" id="4.2.1.96" evidence="3"/>
<dbReference type="SUPFAM" id="SSF55248">
    <property type="entry name" value="PCD-like"/>
    <property type="match status" value="1"/>
</dbReference>
<organism evidence="5 6">
    <name type="scientific">Candidatus Yanofskybacteria bacterium RIFCSPHIGHO2_01_FULL_41_21</name>
    <dbReference type="NCBI Taxonomy" id="1802660"/>
    <lineage>
        <taxon>Bacteria</taxon>
        <taxon>Candidatus Yanofskyibacteriota</taxon>
    </lineage>
</organism>
<dbReference type="GO" id="GO:0008124">
    <property type="term" value="F:4-alpha-hydroxytetrahydrobiopterin dehydratase activity"/>
    <property type="evidence" value="ECO:0007669"/>
    <property type="project" value="UniProtKB-EC"/>
</dbReference>
<dbReference type="AlphaFoldDB" id="A0A1F8EAN9"/>
<evidence type="ECO:0000256" key="2">
    <source>
        <dbReference type="ARBA" id="ARBA00006472"/>
    </source>
</evidence>
<dbReference type="Gene3D" id="3.30.1360.20">
    <property type="entry name" value="Transcriptional coactivator/pterin dehydratase"/>
    <property type="match status" value="1"/>
</dbReference>
<accession>A0A1F8EAN9</accession>
<protein>
    <recommendedName>
        <fullName evidence="3">4a-hydroxytetrahydrobiopterin dehydratase</fullName>
        <ecNumber evidence="3">4.2.1.96</ecNumber>
    </recommendedName>
</protein>
<gene>
    <name evidence="5" type="ORF">A2735_02685</name>
</gene>
<dbReference type="STRING" id="1802660.A2735_02685"/>
<proteinExistence type="inferred from homology"/>
<sequence>MKPIILTSKEIKLKLKKLPGWKFANDKISKQFEFKDFMDSLRFVKKLAPYFESMDHHPDTHILYSKVLFELQRFDVGGKVTEKDIKVATEIEKRYKEN</sequence>
<evidence type="ECO:0000256" key="1">
    <source>
        <dbReference type="ARBA" id="ARBA00001554"/>
    </source>
</evidence>
<evidence type="ECO:0000256" key="4">
    <source>
        <dbReference type="ARBA" id="ARBA00023239"/>
    </source>
</evidence>
<comment type="similarity">
    <text evidence="2">Belongs to the pterin-4-alpha-carbinolamine dehydratase family.</text>
</comment>
<evidence type="ECO:0000256" key="3">
    <source>
        <dbReference type="ARBA" id="ARBA00013252"/>
    </source>
</evidence>
<reference evidence="5 6" key="1">
    <citation type="journal article" date="2016" name="Nat. Commun.">
        <title>Thousands of microbial genomes shed light on interconnected biogeochemical processes in an aquifer system.</title>
        <authorList>
            <person name="Anantharaman K."/>
            <person name="Brown C.T."/>
            <person name="Hug L.A."/>
            <person name="Sharon I."/>
            <person name="Castelle C.J."/>
            <person name="Probst A.J."/>
            <person name="Thomas B.C."/>
            <person name="Singh A."/>
            <person name="Wilkins M.J."/>
            <person name="Karaoz U."/>
            <person name="Brodie E.L."/>
            <person name="Williams K.H."/>
            <person name="Hubbard S.S."/>
            <person name="Banfield J.F."/>
        </authorList>
    </citation>
    <scope>NUCLEOTIDE SEQUENCE [LARGE SCALE GENOMIC DNA]</scope>
</reference>
<name>A0A1F8EAN9_9BACT</name>
<dbReference type="Pfam" id="PF01329">
    <property type="entry name" value="Pterin_4a"/>
    <property type="match status" value="1"/>
</dbReference>